<dbReference type="Gene3D" id="3.40.190.10">
    <property type="entry name" value="Periplasmic binding protein-like II"/>
    <property type="match status" value="2"/>
</dbReference>
<dbReference type="Pfam" id="PF01547">
    <property type="entry name" value="SBP_bac_1"/>
    <property type="match status" value="1"/>
</dbReference>
<evidence type="ECO:0000256" key="1">
    <source>
        <dbReference type="SAM" id="SignalP"/>
    </source>
</evidence>
<reference evidence="2" key="1">
    <citation type="submission" date="2020-09" db="EMBL/GenBank/DDBJ databases">
        <title>A novel bacterium of genus Paenibacillus, isolated from South China Sea.</title>
        <authorList>
            <person name="Huang H."/>
            <person name="Mo K."/>
            <person name="Hu Y."/>
        </authorList>
    </citation>
    <scope>NUCLEOTIDE SEQUENCE</scope>
    <source>
        <strain evidence="2">IB182496</strain>
    </source>
</reference>
<dbReference type="RefSeq" id="WP_190918015.1">
    <property type="nucleotide sequence ID" value="NZ_JACXIZ010000020.1"/>
</dbReference>
<organism evidence="2 3">
    <name type="scientific">Paenibacillus sabuli</name>
    <dbReference type="NCBI Taxonomy" id="2772509"/>
    <lineage>
        <taxon>Bacteria</taxon>
        <taxon>Bacillati</taxon>
        <taxon>Bacillota</taxon>
        <taxon>Bacilli</taxon>
        <taxon>Bacillales</taxon>
        <taxon>Paenibacillaceae</taxon>
        <taxon>Paenibacillus</taxon>
    </lineage>
</organism>
<dbReference type="Proteomes" id="UP000621560">
    <property type="component" value="Unassembled WGS sequence"/>
</dbReference>
<keyword evidence="3" id="KW-1185">Reference proteome</keyword>
<proteinExistence type="predicted"/>
<keyword evidence="1" id="KW-0732">Signal</keyword>
<sequence>MVNLNKRPKTAFGGIAILLAALSLSACSGGNSGPAPVAGNSASGADGGDMQTVTVLMSRATNFPEDNPVIQEIRKQSGVDAQVESVVGEDYENRLNTMIVSGKTPDIFKVSKAKLPELVDNGVILPLDDLLASHGPNTLENKGDYLKGPAYIDGKTYGLPDGWFAGNALALRKDWLDKLGLEVPTTLDAYTDVLRAFVRDDPNGNGVNDTIGLGVAIEVNQTWEHLFAAFGVPQGRQVEIDGQLIPWMLAPGYLDAVKYMNGLYHEGLIDPEFATVPTLQSFEKLWNGTVGAYNFAADGTTQNWLSRYVEEPKPEFVYTVIKGPDGQGGHLRPVLEDSSSFTVISSKAKHPEAAMQLLDYLISDEGYTLTWAGLEDVHHRWNADGAFEWIPPYDDAVQLRDAGGYMYSTIVYRIGGLRDQLFNDLTRGARQMAMEETIEDAYLFGLPAVQQERGTILADMEKEFRTLAITSTGDLDALYADFKAKYLAEGGDDWIEQATAIYAAEQEALSR</sequence>
<protein>
    <submittedName>
        <fullName evidence="2">Extracellular solute-binding protein</fullName>
    </submittedName>
</protein>
<dbReference type="AlphaFoldDB" id="A0A927BSG9"/>
<comment type="caution">
    <text evidence="2">The sequence shown here is derived from an EMBL/GenBank/DDBJ whole genome shotgun (WGS) entry which is preliminary data.</text>
</comment>
<evidence type="ECO:0000313" key="2">
    <source>
        <dbReference type="EMBL" id="MBD2845951.1"/>
    </source>
</evidence>
<dbReference type="InterPro" id="IPR006059">
    <property type="entry name" value="SBP"/>
</dbReference>
<accession>A0A927BSG9</accession>
<dbReference type="EMBL" id="JACXIZ010000020">
    <property type="protein sequence ID" value="MBD2845951.1"/>
    <property type="molecule type" value="Genomic_DNA"/>
</dbReference>
<gene>
    <name evidence="2" type="ORF">IDH44_12170</name>
</gene>
<dbReference type="InterPro" id="IPR050490">
    <property type="entry name" value="Bact_solute-bd_prot1"/>
</dbReference>
<feature type="chain" id="PRO_5039632046" evidence="1">
    <location>
        <begin position="29"/>
        <end position="511"/>
    </location>
</feature>
<dbReference type="PANTHER" id="PTHR43649:SF12">
    <property type="entry name" value="DIACETYLCHITOBIOSE BINDING PROTEIN DASA"/>
    <property type="match status" value="1"/>
</dbReference>
<dbReference type="SUPFAM" id="SSF53850">
    <property type="entry name" value="Periplasmic binding protein-like II"/>
    <property type="match status" value="1"/>
</dbReference>
<dbReference type="PANTHER" id="PTHR43649">
    <property type="entry name" value="ARABINOSE-BINDING PROTEIN-RELATED"/>
    <property type="match status" value="1"/>
</dbReference>
<name>A0A927BSG9_9BACL</name>
<feature type="signal peptide" evidence="1">
    <location>
        <begin position="1"/>
        <end position="28"/>
    </location>
</feature>
<dbReference type="PROSITE" id="PS51257">
    <property type="entry name" value="PROKAR_LIPOPROTEIN"/>
    <property type="match status" value="1"/>
</dbReference>
<evidence type="ECO:0000313" key="3">
    <source>
        <dbReference type="Proteomes" id="UP000621560"/>
    </source>
</evidence>